<gene>
    <name evidence="1" type="ORF">AVEN_182657_1</name>
</gene>
<evidence type="ECO:0000313" key="1">
    <source>
        <dbReference type="EMBL" id="GBN56401.1"/>
    </source>
</evidence>
<accession>A0A4Y2PYR7</accession>
<protein>
    <submittedName>
        <fullName evidence="1">Uncharacterized protein</fullName>
    </submittedName>
</protein>
<reference evidence="1 2" key="1">
    <citation type="journal article" date="2019" name="Sci. Rep.">
        <title>Orb-weaving spider Araneus ventricosus genome elucidates the spidroin gene catalogue.</title>
        <authorList>
            <person name="Kono N."/>
            <person name="Nakamura H."/>
            <person name="Ohtoshi R."/>
            <person name="Moran D.A.P."/>
            <person name="Shinohara A."/>
            <person name="Yoshida Y."/>
            <person name="Fujiwara M."/>
            <person name="Mori M."/>
            <person name="Tomita M."/>
            <person name="Arakawa K."/>
        </authorList>
    </citation>
    <scope>NUCLEOTIDE SEQUENCE [LARGE SCALE GENOMIC DNA]</scope>
</reference>
<proteinExistence type="predicted"/>
<dbReference type="Proteomes" id="UP000499080">
    <property type="component" value="Unassembled WGS sequence"/>
</dbReference>
<evidence type="ECO:0000313" key="2">
    <source>
        <dbReference type="Proteomes" id="UP000499080"/>
    </source>
</evidence>
<dbReference type="EMBL" id="BGPR01012513">
    <property type="protein sequence ID" value="GBN56401.1"/>
    <property type="molecule type" value="Genomic_DNA"/>
</dbReference>
<sequence length="104" mass="12213">MTVYHLEWKRSDSELGCQSVSGIARRIWPMGTFSGESLYAKEWILSKARHNEAYYCMQYNIQSYDYLESHSASLYARKAEIWEIHLATLLIIRQRRPPPGTDQL</sequence>
<keyword evidence="2" id="KW-1185">Reference proteome</keyword>
<organism evidence="1 2">
    <name type="scientific">Araneus ventricosus</name>
    <name type="common">Orbweaver spider</name>
    <name type="synonym">Epeira ventricosa</name>
    <dbReference type="NCBI Taxonomy" id="182803"/>
    <lineage>
        <taxon>Eukaryota</taxon>
        <taxon>Metazoa</taxon>
        <taxon>Ecdysozoa</taxon>
        <taxon>Arthropoda</taxon>
        <taxon>Chelicerata</taxon>
        <taxon>Arachnida</taxon>
        <taxon>Araneae</taxon>
        <taxon>Araneomorphae</taxon>
        <taxon>Entelegynae</taxon>
        <taxon>Araneoidea</taxon>
        <taxon>Araneidae</taxon>
        <taxon>Araneus</taxon>
    </lineage>
</organism>
<name>A0A4Y2PYR7_ARAVE</name>
<comment type="caution">
    <text evidence="1">The sequence shown here is derived from an EMBL/GenBank/DDBJ whole genome shotgun (WGS) entry which is preliminary data.</text>
</comment>
<dbReference type="AlphaFoldDB" id="A0A4Y2PYR7"/>